<dbReference type="Proteomes" id="UP000275408">
    <property type="component" value="Unassembled WGS sequence"/>
</dbReference>
<comment type="caution">
    <text evidence="1">The sequence shown here is derived from an EMBL/GenBank/DDBJ whole genome shotgun (WGS) entry which is preliminary data.</text>
</comment>
<proteinExistence type="predicted"/>
<gene>
    <name evidence="1" type="ORF">pdam_00012406</name>
</gene>
<keyword evidence="2" id="KW-1185">Reference proteome</keyword>
<organism evidence="1 2">
    <name type="scientific">Pocillopora damicornis</name>
    <name type="common">Cauliflower coral</name>
    <name type="synonym">Millepora damicornis</name>
    <dbReference type="NCBI Taxonomy" id="46731"/>
    <lineage>
        <taxon>Eukaryota</taxon>
        <taxon>Metazoa</taxon>
        <taxon>Cnidaria</taxon>
        <taxon>Anthozoa</taxon>
        <taxon>Hexacorallia</taxon>
        <taxon>Scleractinia</taxon>
        <taxon>Astrocoeniina</taxon>
        <taxon>Pocilloporidae</taxon>
        <taxon>Pocillopora</taxon>
    </lineage>
</organism>
<name>A0A3M6TZG0_POCDA</name>
<dbReference type="AlphaFoldDB" id="A0A3M6TZG0"/>
<evidence type="ECO:0000313" key="1">
    <source>
        <dbReference type="EMBL" id="RMX46648.1"/>
    </source>
</evidence>
<protein>
    <submittedName>
        <fullName evidence="1">Uncharacterized protein</fullName>
    </submittedName>
</protein>
<accession>A0A3M6TZG0</accession>
<sequence length="87" mass="10137">MANMDSHLYHKMAAYRKQHCCETTLIRLKTTANSKESVTELSTHMSKTFDPLYLVLMIQNLKAYGFSDASSNLMRSFFELRRNQINL</sequence>
<dbReference type="EMBL" id="RCHS01002616">
    <property type="protein sequence ID" value="RMX46648.1"/>
    <property type="molecule type" value="Genomic_DNA"/>
</dbReference>
<reference evidence="1 2" key="1">
    <citation type="journal article" date="2018" name="Sci. Rep.">
        <title>Comparative analysis of the Pocillopora damicornis genome highlights role of immune system in coral evolution.</title>
        <authorList>
            <person name="Cunning R."/>
            <person name="Bay R.A."/>
            <person name="Gillette P."/>
            <person name="Baker A.C."/>
            <person name="Traylor-Knowles N."/>
        </authorList>
    </citation>
    <scope>NUCLEOTIDE SEQUENCE [LARGE SCALE GENOMIC DNA]</scope>
    <source>
        <strain evidence="1">RSMAS</strain>
        <tissue evidence="1">Whole animal</tissue>
    </source>
</reference>
<evidence type="ECO:0000313" key="2">
    <source>
        <dbReference type="Proteomes" id="UP000275408"/>
    </source>
</evidence>